<organism evidence="3 6">
    <name type="scientific">Alistipes shahii</name>
    <dbReference type="NCBI Taxonomy" id="328814"/>
    <lineage>
        <taxon>Bacteria</taxon>
        <taxon>Pseudomonadati</taxon>
        <taxon>Bacteroidota</taxon>
        <taxon>Bacteroidia</taxon>
        <taxon>Bacteroidales</taxon>
        <taxon>Rikenellaceae</taxon>
        <taxon>Alistipes</taxon>
    </lineage>
</organism>
<dbReference type="Proteomes" id="UP000323567">
    <property type="component" value="Unassembled WGS sequence"/>
</dbReference>
<sequence length="330" mass="36908">MKLTKYLAVLCCGTLFAACENPIQDDLNVDNPENYTRIYTVNAVDDASKNTLSFPLERDTSLMVYANLSGIRNPGCDVTVKFRVAPELVDTYNQKHQSNYPMMLDGSYTIENLEAVIPNGKYISSPIRIAINSQAFDGVGVFLLPVRIENVTPDLAVNESLQTAYLRINGYYTENPFPRYDRSGWSIAGFSTQEAEATSTYPNRGLAVSIIDGENNTYWGTQWRNAKPGPPHWIAVDMGAPKELHGLTIRGRSDKEGSDVPKSSGNPRIFNIDVSDDNQNWTHAGTFTVENRIENTVYLDHKATGRYFRIFVTATQADLYQTCIAEVWAF</sequence>
<protein>
    <submittedName>
        <fullName evidence="3">DUF1735 domain-containing protein</fullName>
    </submittedName>
</protein>
<dbReference type="PROSITE" id="PS50022">
    <property type="entry name" value="FA58C_3"/>
    <property type="match status" value="1"/>
</dbReference>
<dbReference type="SUPFAM" id="SSF49785">
    <property type="entry name" value="Galactose-binding domain-like"/>
    <property type="match status" value="1"/>
</dbReference>
<dbReference type="GeneID" id="92756224"/>
<feature type="domain" description="F5/8 type C" evidence="2">
    <location>
        <begin position="175"/>
        <end position="330"/>
    </location>
</feature>
<comment type="caution">
    <text evidence="3">The sequence shown here is derived from an EMBL/GenBank/DDBJ whole genome shotgun (WGS) entry which is preliminary data.</text>
</comment>
<evidence type="ECO:0000256" key="1">
    <source>
        <dbReference type="SAM" id="SignalP"/>
    </source>
</evidence>
<dbReference type="InterPro" id="IPR000421">
    <property type="entry name" value="FA58C"/>
</dbReference>
<dbReference type="InterPro" id="IPR013728">
    <property type="entry name" value="BT_3987-like_N"/>
</dbReference>
<evidence type="ECO:0000259" key="2">
    <source>
        <dbReference type="PROSITE" id="PS50022"/>
    </source>
</evidence>
<dbReference type="EMBL" id="VVXJ01000002">
    <property type="protein sequence ID" value="KAA2378005.1"/>
    <property type="molecule type" value="Genomic_DNA"/>
</dbReference>
<dbReference type="PROSITE" id="PS51257">
    <property type="entry name" value="PROKAR_LIPOPROTEIN"/>
    <property type="match status" value="1"/>
</dbReference>
<proteinExistence type="predicted"/>
<dbReference type="AlphaFoldDB" id="A0A5B3G579"/>
<keyword evidence="1" id="KW-0732">Signal</keyword>
<dbReference type="Pfam" id="PF00754">
    <property type="entry name" value="F5_F8_type_C"/>
    <property type="match status" value="1"/>
</dbReference>
<name>A0A5B3G579_9BACT</name>
<reference evidence="5 6" key="1">
    <citation type="journal article" date="2019" name="Nat. Med.">
        <title>A library of human gut bacterial isolates paired with longitudinal multiomics data enables mechanistic microbiome research.</title>
        <authorList>
            <person name="Poyet M."/>
            <person name="Groussin M."/>
            <person name="Gibbons S.M."/>
            <person name="Avila-Pacheco J."/>
            <person name="Jiang X."/>
            <person name="Kearney S.M."/>
            <person name="Perrotta A.R."/>
            <person name="Berdy B."/>
            <person name="Zhao S."/>
            <person name="Lieberman T.D."/>
            <person name="Swanson P.K."/>
            <person name="Smith M."/>
            <person name="Roesemann S."/>
            <person name="Alexander J.E."/>
            <person name="Rich S.A."/>
            <person name="Livny J."/>
            <person name="Vlamakis H."/>
            <person name="Clish C."/>
            <person name="Bullock K."/>
            <person name="Deik A."/>
            <person name="Scott J."/>
            <person name="Pierce K.A."/>
            <person name="Xavier R.J."/>
            <person name="Alm E.J."/>
        </authorList>
    </citation>
    <scope>NUCLEOTIDE SEQUENCE [LARGE SCALE GENOMIC DNA]</scope>
    <source>
        <strain evidence="4 5">BIOML-A1</strain>
        <strain evidence="3 6">BIOML-A2</strain>
    </source>
</reference>
<dbReference type="EMBL" id="VVXK01000013">
    <property type="protein sequence ID" value="KAA2368745.1"/>
    <property type="molecule type" value="Genomic_DNA"/>
</dbReference>
<dbReference type="Gene3D" id="2.60.40.1740">
    <property type="entry name" value="hypothetical protein (bacova_03559)"/>
    <property type="match status" value="1"/>
</dbReference>
<evidence type="ECO:0000313" key="6">
    <source>
        <dbReference type="Proteomes" id="UP000323567"/>
    </source>
</evidence>
<gene>
    <name evidence="4" type="ORF">F2Y07_01490</name>
    <name evidence="3" type="ORF">F2Y13_09760</name>
</gene>
<dbReference type="Proteomes" id="UP000322658">
    <property type="component" value="Unassembled WGS sequence"/>
</dbReference>
<evidence type="ECO:0000313" key="4">
    <source>
        <dbReference type="EMBL" id="KAA2378005.1"/>
    </source>
</evidence>
<dbReference type="Gene3D" id="2.60.120.260">
    <property type="entry name" value="Galactose-binding domain-like"/>
    <property type="match status" value="1"/>
</dbReference>
<feature type="signal peptide" evidence="1">
    <location>
        <begin position="1"/>
        <end position="17"/>
    </location>
</feature>
<dbReference type="Pfam" id="PF08522">
    <property type="entry name" value="BT_3987-like_N"/>
    <property type="match status" value="1"/>
</dbReference>
<feature type="chain" id="PRO_5033475002" evidence="1">
    <location>
        <begin position="18"/>
        <end position="330"/>
    </location>
</feature>
<dbReference type="RefSeq" id="WP_015547933.1">
    <property type="nucleotide sequence ID" value="NZ_AP031448.1"/>
</dbReference>
<evidence type="ECO:0000313" key="3">
    <source>
        <dbReference type="EMBL" id="KAA2368745.1"/>
    </source>
</evidence>
<dbReference type="InterPro" id="IPR008979">
    <property type="entry name" value="Galactose-bd-like_sf"/>
</dbReference>
<evidence type="ECO:0000313" key="5">
    <source>
        <dbReference type="Proteomes" id="UP000322658"/>
    </source>
</evidence>
<accession>A0A5B3G579</accession>